<dbReference type="SUPFAM" id="SSF81324">
    <property type="entry name" value="Voltage-gated potassium channels"/>
    <property type="match status" value="1"/>
</dbReference>
<feature type="transmembrane region" description="Helical" evidence="2">
    <location>
        <begin position="208"/>
        <end position="230"/>
    </location>
</feature>
<gene>
    <name evidence="4" type="primary">kch</name>
    <name evidence="4" type="ORF">AGI3411_01551</name>
</gene>
<evidence type="ECO:0000256" key="2">
    <source>
        <dbReference type="SAM" id="Phobius"/>
    </source>
</evidence>
<protein>
    <submittedName>
        <fullName evidence="4">Voltage-gated potassium channel Kch</fullName>
    </submittedName>
</protein>
<keyword evidence="2" id="KW-0812">Transmembrane</keyword>
<keyword evidence="5" id="KW-1185">Reference proteome</keyword>
<feature type="transmembrane region" description="Helical" evidence="2">
    <location>
        <begin position="116"/>
        <end position="133"/>
    </location>
</feature>
<proteinExistence type="predicted"/>
<sequence length="403" mass="43384">MPIMPVPPMHRIRKLLALFPPNWCLAILVALDGYAFMHPVLREVRAREYSFWLAIDNWHEVVRVVGLLEIPRLVLGMGLQVIALGLILKARIAWAFSLVLLIGIGTFAILDDHGRAGLGIYTLVLVIALIAYWRRFDRASVTAGSLFAVVSMLSLLIYAIFGTLYLGTEFNPPIEDAATAFYFSIVSMSTVGYGDITPHTSTARLFTASIIILGITIFATSISAIAGPVIGGNLKRLVKGRFSTAMRKNHIIIAGATPLALSVYDGLRRRGDEVTVIVPSGAASEYPAAADLIEGDASSVEVLRNAGVARARYVLALRDDDAENAFIVLAAKEATGDAGAKTVALVNTSKHLEKIRRVQPDLVFSVQLLGAELLARTISGEPMDSQTITDLFFTKAAPGGKAA</sequence>
<evidence type="ECO:0000256" key="1">
    <source>
        <dbReference type="ARBA" id="ARBA00004651"/>
    </source>
</evidence>
<dbReference type="GO" id="GO:0006813">
    <property type="term" value="P:potassium ion transport"/>
    <property type="evidence" value="ECO:0007669"/>
    <property type="project" value="InterPro"/>
</dbReference>
<keyword evidence="2" id="KW-0472">Membrane</keyword>
<dbReference type="InterPro" id="IPR003148">
    <property type="entry name" value="RCK_N"/>
</dbReference>
<keyword evidence="4" id="KW-0407">Ion channel</keyword>
<evidence type="ECO:0000313" key="5">
    <source>
        <dbReference type="Proteomes" id="UP000289184"/>
    </source>
</evidence>
<keyword evidence="4" id="KW-0813">Transport</keyword>
<feature type="domain" description="RCK N-terminal" evidence="3">
    <location>
        <begin position="248"/>
        <end position="364"/>
    </location>
</feature>
<feature type="transmembrane region" description="Helical" evidence="2">
    <location>
        <begin position="179"/>
        <end position="196"/>
    </location>
</feature>
<organism evidence="4 5">
    <name type="scientific">Achromobacter agilis</name>
    <dbReference type="NCBI Taxonomy" id="1353888"/>
    <lineage>
        <taxon>Bacteria</taxon>
        <taxon>Pseudomonadati</taxon>
        <taxon>Pseudomonadota</taxon>
        <taxon>Betaproteobacteria</taxon>
        <taxon>Burkholderiales</taxon>
        <taxon>Alcaligenaceae</taxon>
        <taxon>Achromobacter</taxon>
    </lineage>
</organism>
<keyword evidence="2" id="KW-1133">Transmembrane helix</keyword>
<dbReference type="AlphaFoldDB" id="A0A446C9K3"/>
<dbReference type="InterPro" id="IPR036291">
    <property type="entry name" value="NAD(P)-bd_dom_sf"/>
</dbReference>
<dbReference type="OrthoDB" id="9799090at2"/>
<dbReference type="Pfam" id="PF02254">
    <property type="entry name" value="TrkA_N"/>
    <property type="match status" value="1"/>
</dbReference>
<accession>A0A446C9K3</accession>
<dbReference type="Proteomes" id="UP000289184">
    <property type="component" value="Unassembled WGS sequence"/>
</dbReference>
<comment type="subcellular location">
    <subcellularLocation>
        <location evidence="1">Cell membrane</location>
        <topology evidence="1">Multi-pass membrane protein</topology>
    </subcellularLocation>
</comment>
<dbReference type="Pfam" id="PF07885">
    <property type="entry name" value="Ion_trans_2"/>
    <property type="match status" value="1"/>
</dbReference>
<dbReference type="RefSeq" id="WP_129526811.1">
    <property type="nucleotide sequence ID" value="NZ_UFQB01000005.1"/>
</dbReference>
<dbReference type="Gene3D" id="3.40.50.720">
    <property type="entry name" value="NAD(P)-binding Rossmann-like Domain"/>
    <property type="match status" value="1"/>
</dbReference>
<dbReference type="NCBIfam" id="NF007828">
    <property type="entry name" value="PRK10537.1"/>
    <property type="match status" value="1"/>
</dbReference>
<dbReference type="EMBL" id="UFQB01000005">
    <property type="protein sequence ID" value="SSW64453.1"/>
    <property type="molecule type" value="Genomic_DNA"/>
</dbReference>
<dbReference type="Gene3D" id="1.10.287.70">
    <property type="match status" value="1"/>
</dbReference>
<dbReference type="InterPro" id="IPR050721">
    <property type="entry name" value="Trk_Ktr_HKT_K-transport"/>
</dbReference>
<dbReference type="PANTHER" id="PTHR43833">
    <property type="entry name" value="POTASSIUM CHANNEL PROTEIN 2-RELATED-RELATED"/>
    <property type="match status" value="1"/>
</dbReference>
<name>A0A446C9K3_9BURK</name>
<keyword evidence="4" id="KW-0406">Ion transport</keyword>
<evidence type="ECO:0000313" key="4">
    <source>
        <dbReference type="EMBL" id="SSW64453.1"/>
    </source>
</evidence>
<feature type="transmembrane region" description="Helical" evidence="2">
    <location>
        <begin position="93"/>
        <end position="110"/>
    </location>
</feature>
<dbReference type="PROSITE" id="PS51201">
    <property type="entry name" value="RCK_N"/>
    <property type="match status" value="1"/>
</dbReference>
<feature type="transmembrane region" description="Helical" evidence="2">
    <location>
        <begin position="145"/>
        <end position="167"/>
    </location>
</feature>
<dbReference type="InterPro" id="IPR013099">
    <property type="entry name" value="K_chnl_dom"/>
</dbReference>
<dbReference type="GO" id="GO:0034220">
    <property type="term" value="P:monoatomic ion transmembrane transport"/>
    <property type="evidence" value="ECO:0007669"/>
    <property type="project" value="UniProtKB-KW"/>
</dbReference>
<dbReference type="GO" id="GO:0005886">
    <property type="term" value="C:plasma membrane"/>
    <property type="evidence" value="ECO:0007669"/>
    <property type="project" value="UniProtKB-SubCell"/>
</dbReference>
<dbReference type="PANTHER" id="PTHR43833:SF11">
    <property type="entry name" value="VOLTAGE-GATED POTASSIUM CHANNEL KCH"/>
    <property type="match status" value="1"/>
</dbReference>
<dbReference type="SUPFAM" id="SSF51735">
    <property type="entry name" value="NAD(P)-binding Rossmann-fold domains"/>
    <property type="match status" value="1"/>
</dbReference>
<evidence type="ECO:0000259" key="3">
    <source>
        <dbReference type="PROSITE" id="PS51201"/>
    </source>
</evidence>
<reference evidence="4 5" key="1">
    <citation type="submission" date="2018-07" db="EMBL/GenBank/DDBJ databases">
        <authorList>
            <person name="Peeters C."/>
        </authorList>
    </citation>
    <scope>NUCLEOTIDE SEQUENCE [LARGE SCALE GENOMIC DNA]</scope>
    <source>
        <strain evidence="4 5">LMG 3411</strain>
    </source>
</reference>